<protein>
    <submittedName>
        <fullName evidence="1">Uncharacterized protein</fullName>
    </submittedName>
</protein>
<dbReference type="EMBL" id="KL596956">
    <property type="protein sequence ID" value="KER21595.1"/>
    <property type="molecule type" value="Genomic_DNA"/>
</dbReference>
<sequence length="215" mass="24735">MNIEISMNGLITDGAVHRALQPLRRPAAVEEEQVHLMAESEQRAAEQSFSIVPPYREFGYNVNSILWIFNAMNTGVRLLSGHHLLSLWDRFQRIRSMCDASLVSAPYTLLQVGVLVMRHVASNDLDFLSLIMNSRFGVEALYVPCGDRDRTDLKRRPKRALNPERTEEVWRCEALVRSANVYCVHNMDDAGCEQDNYRFESLETKDVLREHPHYS</sequence>
<name>A0A074ZEF2_OPIVI</name>
<reference evidence="1 2" key="1">
    <citation type="submission" date="2013-11" db="EMBL/GenBank/DDBJ databases">
        <title>Opisthorchis viverrini - life in the bile duct.</title>
        <authorList>
            <person name="Young N.D."/>
            <person name="Nagarajan N."/>
            <person name="Lin S.J."/>
            <person name="Korhonen P.K."/>
            <person name="Jex A.R."/>
            <person name="Hall R.S."/>
            <person name="Safavi-Hemami H."/>
            <person name="Kaewkong W."/>
            <person name="Bertrand D."/>
            <person name="Gao S."/>
            <person name="Seet Q."/>
            <person name="Wongkham S."/>
            <person name="Teh B.T."/>
            <person name="Wongkham C."/>
            <person name="Intapan P.M."/>
            <person name="Maleewong W."/>
            <person name="Yang X."/>
            <person name="Hu M."/>
            <person name="Wang Z."/>
            <person name="Hofmann A."/>
            <person name="Sternberg P.W."/>
            <person name="Tan P."/>
            <person name="Wang J."/>
            <person name="Gasser R.B."/>
        </authorList>
    </citation>
    <scope>NUCLEOTIDE SEQUENCE [LARGE SCALE GENOMIC DNA]</scope>
</reference>
<dbReference type="KEGG" id="ovi:T265_10131"/>
<dbReference type="Proteomes" id="UP000054324">
    <property type="component" value="Unassembled WGS sequence"/>
</dbReference>
<dbReference type="RefSeq" id="XP_009174671.1">
    <property type="nucleotide sequence ID" value="XM_009176407.1"/>
</dbReference>
<evidence type="ECO:0000313" key="2">
    <source>
        <dbReference type="Proteomes" id="UP000054324"/>
    </source>
</evidence>
<dbReference type="CTD" id="20324299"/>
<dbReference type="GeneID" id="20324299"/>
<organism evidence="1 2">
    <name type="scientific">Opisthorchis viverrini</name>
    <name type="common">Southeast Asian liver fluke</name>
    <dbReference type="NCBI Taxonomy" id="6198"/>
    <lineage>
        <taxon>Eukaryota</taxon>
        <taxon>Metazoa</taxon>
        <taxon>Spiralia</taxon>
        <taxon>Lophotrochozoa</taxon>
        <taxon>Platyhelminthes</taxon>
        <taxon>Trematoda</taxon>
        <taxon>Digenea</taxon>
        <taxon>Opisthorchiida</taxon>
        <taxon>Opisthorchiata</taxon>
        <taxon>Opisthorchiidae</taxon>
        <taxon>Opisthorchis</taxon>
    </lineage>
</organism>
<dbReference type="AlphaFoldDB" id="A0A074ZEF2"/>
<keyword evidence="2" id="KW-1185">Reference proteome</keyword>
<gene>
    <name evidence="1" type="ORF">T265_10131</name>
</gene>
<accession>A0A074ZEF2</accession>
<proteinExistence type="predicted"/>
<evidence type="ECO:0000313" key="1">
    <source>
        <dbReference type="EMBL" id="KER21595.1"/>
    </source>
</evidence>